<dbReference type="SUPFAM" id="SSF50475">
    <property type="entry name" value="FMN-binding split barrel"/>
    <property type="match status" value="1"/>
</dbReference>
<evidence type="ECO:0000256" key="1">
    <source>
        <dbReference type="ARBA" id="ARBA00001917"/>
    </source>
</evidence>
<dbReference type="Pfam" id="PF01613">
    <property type="entry name" value="Flavin_Reduct"/>
    <property type="match status" value="1"/>
</dbReference>
<comment type="similarity">
    <text evidence="4">Belongs to the flavoredoxin family.</text>
</comment>
<dbReference type="InterPro" id="IPR002563">
    <property type="entry name" value="Flavin_Rdtase-like_dom"/>
</dbReference>
<organism evidence="6 7">
    <name type="scientific">Saccharibacillus endophyticus</name>
    <dbReference type="NCBI Taxonomy" id="2060666"/>
    <lineage>
        <taxon>Bacteria</taxon>
        <taxon>Bacillati</taxon>
        <taxon>Bacillota</taxon>
        <taxon>Bacilli</taxon>
        <taxon>Bacillales</taxon>
        <taxon>Paenibacillaceae</taxon>
        <taxon>Saccharibacillus</taxon>
    </lineage>
</organism>
<dbReference type="Gene3D" id="2.30.110.10">
    <property type="entry name" value="Electron Transport, Fmn-binding Protein, Chain A"/>
    <property type="match status" value="1"/>
</dbReference>
<proteinExistence type="inferred from homology"/>
<sequence>MHNLNPQELDSKLVYKLMTGTIVPRPIAWVTSFSREHDVVNAAPFSYFNMVSSDPPLVAISVVRRPDGQMKDTARNVTEHGELVVHICDESLVEEMNRTAAMLPPGKSEIDLTKLTLIDSDAVSVPSIAEAKVRLECRLESHLPIKSDDERVTHDLLIARILRFQLDESIYDAEHGYVLTENLRPVARLAGSEYAELGRLFKIERPVQPGGGV</sequence>
<reference evidence="7" key="1">
    <citation type="journal article" date="2019" name="Int. J. Syst. Evol. Microbiol.">
        <title>The Global Catalogue of Microorganisms (GCM) 10K type strain sequencing project: providing services to taxonomists for standard genome sequencing and annotation.</title>
        <authorList>
            <consortium name="The Broad Institute Genomics Platform"/>
            <consortium name="The Broad Institute Genome Sequencing Center for Infectious Disease"/>
            <person name="Wu L."/>
            <person name="Ma J."/>
        </authorList>
    </citation>
    <scope>NUCLEOTIDE SEQUENCE [LARGE SCALE GENOMIC DNA]</scope>
    <source>
        <strain evidence="7">CCM 8702</strain>
    </source>
</reference>
<dbReference type="SMART" id="SM00903">
    <property type="entry name" value="Flavin_Reduct"/>
    <property type="match status" value="1"/>
</dbReference>
<dbReference type="RefSeq" id="WP_172237522.1">
    <property type="nucleotide sequence ID" value="NZ_BMDD01000001.1"/>
</dbReference>
<feature type="domain" description="Flavin reductase like" evidence="5">
    <location>
        <begin position="20"/>
        <end position="179"/>
    </location>
</feature>
<dbReference type="PANTHER" id="PTHR33798">
    <property type="entry name" value="FLAVOPROTEIN OXYGENASE"/>
    <property type="match status" value="1"/>
</dbReference>
<evidence type="ECO:0000259" key="5">
    <source>
        <dbReference type="SMART" id="SM00903"/>
    </source>
</evidence>
<protein>
    <recommendedName>
        <fullName evidence="5">Flavin reductase like domain-containing protein</fullName>
    </recommendedName>
</protein>
<dbReference type="InterPro" id="IPR012349">
    <property type="entry name" value="Split_barrel_FMN-bd"/>
</dbReference>
<gene>
    <name evidence="6" type="primary">ywrF</name>
    <name evidence="6" type="ORF">GCM10007362_00960</name>
</gene>
<evidence type="ECO:0000313" key="7">
    <source>
        <dbReference type="Proteomes" id="UP000605427"/>
    </source>
</evidence>
<comment type="cofactor">
    <cofactor evidence="1">
        <name>FMN</name>
        <dbReference type="ChEBI" id="CHEBI:58210"/>
    </cofactor>
</comment>
<dbReference type="Proteomes" id="UP000605427">
    <property type="component" value="Unassembled WGS sequence"/>
</dbReference>
<evidence type="ECO:0000256" key="4">
    <source>
        <dbReference type="ARBA" id="ARBA00038054"/>
    </source>
</evidence>
<name>A0ABQ1ZL39_9BACL</name>
<keyword evidence="7" id="KW-1185">Reference proteome</keyword>
<evidence type="ECO:0000313" key="6">
    <source>
        <dbReference type="EMBL" id="GGH67702.1"/>
    </source>
</evidence>
<dbReference type="EMBL" id="BMDD01000001">
    <property type="protein sequence ID" value="GGH67702.1"/>
    <property type="molecule type" value="Genomic_DNA"/>
</dbReference>
<evidence type="ECO:0000256" key="3">
    <source>
        <dbReference type="ARBA" id="ARBA00022643"/>
    </source>
</evidence>
<keyword evidence="3" id="KW-0288">FMN</keyword>
<evidence type="ECO:0000256" key="2">
    <source>
        <dbReference type="ARBA" id="ARBA00022630"/>
    </source>
</evidence>
<keyword evidence="2" id="KW-0285">Flavoprotein</keyword>
<dbReference type="PANTHER" id="PTHR33798:SF5">
    <property type="entry name" value="FLAVIN REDUCTASE LIKE DOMAIN-CONTAINING PROTEIN"/>
    <property type="match status" value="1"/>
</dbReference>
<comment type="caution">
    <text evidence="6">The sequence shown here is derived from an EMBL/GenBank/DDBJ whole genome shotgun (WGS) entry which is preliminary data.</text>
</comment>
<accession>A0ABQ1ZL39</accession>